<keyword evidence="1" id="KW-0805">Transcription regulation</keyword>
<dbReference type="Proteomes" id="UP001595767">
    <property type="component" value="Unassembled WGS sequence"/>
</dbReference>
<reference evidence="6" key="1">
    <citation type="journal article" date="2019" name="Int. J. Syst. Evol. Microbiol.">
        <title>The Global Catalogue of Microorganisms (GCM) 10K type strain sequencing project: providing services to taxonomists for standard genome sequencing and annotation.</title>
        <authorList>
            <consortium name="The Broad Institute Genomics Platform"/>
            <consortium name="The Broad Institute Genome Sequencing Center for Infectious Disease"/>
            <person name="Wu L."/>
            <person name="Ma J."/>
        </authorList>
    </citation>
    <scope>NUCLEOTIDE SEQUENCE [LARGE SCALE GENOMIC DNA]</scope>
    <source>
        <strain evidence="6">CGMCC 4.7204</strain>
    </source>
</reference>
<feature type="domain" description="HTH araC/xylS-type" evidence="4">
    <location>
        <begin position="215"/>
        <end position="312"/>
    </location>
</feature>
<dbReference type="PANTHER" id="PTHR46796">
    <property type="entry name" value="HTH-TYPE TRANSCRIPTIONAL ACTIVATOR RHAS-RELATED"/>
    <property type="match status" value="1"/>
</dbReference>
<comment type="caution">
    <text evidence="5">The sequence shown here is derived from an EMBL/GenBank/DDBJ whole genome shotgun (WGS) entry which is preliminary data.</text>
</comment>
<dbReference type="PANTHER" id="PTHR46796:SF6">
    <property type="entry name" value="ARAC SUBFAMILY"/>
    <property type="match status" value="1"/>
</dbReference>
<dbReference type="Pfam" id="PF14525">
    <property type="entry name" value="AraC_binding_2"/>
    <property type="match status" value="1"/>
</dbReference>
<dbReference type="SMART" id="SM00342">
    <property type="entry name" value="HTH_ARAC"/>
    <property type="match status" value="1"/>
</dbReference>
<keyword evidence="2" id="KW-0238">DNA-binding</keyword>
<dbReference type="PROSITE" id="PS00041">
    <property type="entry name" value="HTH_ARAC_FAMILY_1"/>
    <property type="match status" value="1"/>
</dbReference>
<keyword evidence="6" id="KW-1185">Reference proteome</keyword>
<organism evidence="5 6">
    <name type="scientific">Nocardia rhizosphaerae</name>
    <dbReference type="NCBI Taxonomy" id="1691571"/>
    <lineage>
        <taxon>Bacteria</taxon>
        <taxon>Bacillati</taxon>
        <taxon>Actinomycetota</taxon>
        <taxon>Actinomycetes</taxon>
        <taxon>Mycobacteriales</taxon>
        <taxon>Nocardiaceae</taxon>
        <taxon>Nocardia</taxon>
    </lineage>
</organism>
<dbReference type="EMBL" id="JBHSBA010000003">
    <property type="protein sequence ID" value="MFC4124761.1"/>
    <property type="molecule type" value="Genomic_DNA"/>
</dbReference>
<dbReference type="PROSITE" id="PS01124">
    <property type="entry name" value="HTH_ARAC_FAMILY_2"/>
    <property type="match status" value="1"/>
</dbReference>
<evidence type="ECO:0000313" key="5">
    <source>
        <dbReference type="EMBL" id="MFC4124761.1"/>
    </source>
</evidence>
<proteinExistence type="predicted"/>
<dbReference type="Gene3D" id="1.10.10.60">
    <property type="entry name" value="Homeodomain-like"/>
    <property type="match status" value="1"/>
</dbReference>
<dbReference type="InterPro" id="IPR035418">
    <property type="entry name" value="AraC-bd_2"/>
</dbReference>
<evidence type="ECO:0000256" key="3">
    <source>
        <dbReference type="ARBA" id="ARBA00023163"/>
    </source>
</evidence>
<dbReference type="RefSeq" id="WP_378547383.1">
    <property type="nucleotide sequence ID" value="NZ_JBHSBA010000003.1"/>
</dbReference>
<evidence type="ECO:0000259" key="4">
    <source>
        <dbReference type="PROSITE" id="PS01124"/>
    </source>
</evidence>
<protein>
    <submittedName>
        <fullName evidence="5">Helix-turn-helix domain-containing protein</fullName>
    </submittedName>
</protein>
<dbReference type="InterPro" id="IPR018062">
    <property type="entry name" value="HTH_AraC-typ_CS"/>
</dbReference>
<dbReference type="SUPFAM" id="SSF46689">
    <property type="entry name" value="Homeodomain-like"/>
    <property type="match status" value="1"/>
</dbReference>
<keyword evidence="3" id="KW-0804">Transcription</keyword>
<dbReference type="InterPro" id="IPR009057">
    <property type="entry name" value="Homeodomain-like_sf"/>
</dbReference>
<gene>
    <name evidence="5" type="ORF">ACFOW8_07470</name>
</gene>
<sequence>MTEHTTITVRASPGQPPGQAVEQWEALLSDTYIPLAVAPATIEGFGGRIAATEFDGLLVTSVQTAAQTVRRTPRLIAAADDRYILASMYVAGRGILHQDGRAAHVEVGSMVFYDSTRPYRWEIDEPVDKVVVQVPIDTLEAAGVPMSRVPSAIALGPDHPASAVGTYFCGLARVQQADPVVAELAGHGIGMLASALSLAAGSVPRGPGADELTRARIIAFMRRRFADADLTVDALAHRFAISRRTLYRLFEGEESPARRLLRMRLDHACQLLREGGMRIEEVAAAAGFSAERHFYRAFRAEFGMAPGEYSHRAIRFGTDSQLPGTA</sequence>
<dbReference type="PRINTS" id="PR00032">
    <property type="entry name" value="HTHARAC"/>
</dbReference>
<evidence type="ECO:0000256" key="2">
    <source>
        <dbReference type="ARBA" id="ARBA00023125"/>
    </source>
</evidence>
<evidence type="ECO:0000256" key="1">
    <source>
        <dbReference type="ARBA" id="ARBA00023015"/>
    </source>
</evidence>
<dbReference type="InterPro" id="IPR020449">
    <property type="entry name" value="Tscrpt_reg_AraC-type_HTH"/>
</dbReference>
<evidence type="ECO:0000313" key="6">
    <source>
        <dbReference type="Proteomes" id="UP001595767"/>
    </source>
</evidence>
<dbReference type="Pfam" id="PF12833">
    <property type="entry name" value="HTH_18"/>
    <property type="match status" value="1"/>
</dbReference>
<dbReference type="InterPro" id="IPR018060">
    <property type="entry name" value="HTH_AraC"/>
</dbReference>
<name>A0ABV8L2N4_9NOCA</name>
<accession>A0ABV8L2N4</accession>
<dbReference type="InterPro" id="IPR050204">
    <property type="entry name" value="AraC_XylS_family_regulators"/>
</dbReference>